<dbReference type="AlphaFoldDB" id="A0A0E9W3H3"/>
<reference evidence="1" key="2">
    <citation type="journal article" date="2015" name="Fish Shellfish Immunol.">
        <title>Early steps in the European eel (Anguilla anguilla)-Vibrio vulnificus interaction in the gills: Role of the RtxA13 toxin.</title>
        <authorList>
            <person name="Callol A."/>
            <person name="Pajuelo D."/>
            <person name="Ebbesson L."/>
            <person name="Teles M."/>
            <person name="MacKenzie S."/>
            <person name="Amaro C."/>
        </authorList>
    </citation>
    <scope>NUCLEOTIDE SEQUENCE</scope>
</reference>
<reference evidence="1" key="1">
    <citation type="submission" date="2014-11" db="EMBL/GenBank/DDBJ databases">
        <authorList>
            <person name="Amaro Gonzalez C."/>
        </authorList>
    </citation>
    <scope>NUCLEOTIDE SEQUENCE</scope>
</reference>
<evidence type="ECO:0000313" key="1">
    <source>
        <dbReference type="EMBL" id="JAH84919.1"/>
    </source>
</evidence>
<accession>A0A0E9W3H3</accession>
<proteinExistence type="predicted"/>
<dbReference type="EMBL" id="GBXM01023658">
    <property type="protein sequence ID" value="JAH84919.1"/>
    <property type="molecule type" value="Transcribed_RNA"/>
</dbReference>
<sequence length="51" mass="5752">MQTPSSLFPIDTDSALLRRPAPSHCSDTTQKAGHQELFLNTLKYREFCALD</sequence>
<organism evidence="1">
    <name type="scientific">Anguilla anguilla</name>
    <name type="common">European freshwater eel</name>
    <name type="synonym">Muraena anguilla</name>
    <dbReference type="NCBI Taxonomy" id="7936"/>
    <lineage>
        <taxon>Eukaryota</taxon>
        <taxon>Metazoa</taxon>
        <taxon>Chordata</taxon>
        <taxon>Craniata</taxon>
        <taxon>Vertebrata</taxon>
        <taxon>Euteleostomi</taxon>
        <taxon>Actinopterygii</taxon>
        <taxon>Neopterygii</taxon>
        <taxon>Teleostei</taxon>
        <taxon>Anguilliformes</taxon>
        <taxon>Anguillidae</taxon>
        <taxon>Anguilla</taxon>
    </lineage>
</organism>
<name>A0A0E9W3H3_ANGAN</name>
<protein>
    <submittedName>
        <fullName evidence="1">Uncharacterized protein</fullName>
    </submittedName>
</protein>